<dbReference type="InterPro" id="IPR003593">
    <property type="entry name" value="AAA+_ATPase"/>
</dbReference>
<dbReference type="InterPro" id="IPR025944">
    <property type="entry name" value="Sigma_54_int_dom_CS"/>
</dbReference>
<dbReference type="FunFam" id="3.40.50.300:FF:000006">
    <property type="entry name" value="DNA-binding transcriptional regulator NtrC"/>
    <property type="match status" value="1"/>
</dbReference>
<evidence type="ECO:0000256" key="4">
    <source>
        <dbReference type="ARBA" id="ARBA00023015"/>
    </source>
</evidence>
<evidence type="ECO:0000313" key="11">
    <source>
        <dbReference type="EMBL" id="CEO90546.1"/>
    </source>
</evidence>
<dbReference type="Gene3D" id="3.40.50.300">
    <property type="entry name" value="P-loop containing nucleotide triphosphate hydrolases"/>
    <property type="match status" value="1"/>
</dbReference>
<proteinExistence type="predicted"/>
<evidence type="ECO:0000256" key="1">
    <source>
        <dbReference type="ARBA" id="ARBA00022741"/>
    </source>
</evidence>
<dbReference type="PANTHER" id="PTHR32071">
    <property type="entry name" value="TRANSCRIPTIONAL REGULATORY PROTEIN"/>
    <property type="match status" value="1"/>
</dbReference>
<protein>
    <recommendedName>
        <fullName evidence="7">HTH-type transcriptional regulatory protein TyrR</fullName>
    </recommendedName>
</protein>
<keyword evidence="4" id="KW-0805">Transcription regulation</keyword>
<dbReference type="InterPro" id="IPR030828">
    <property type="entry name" value="HTH_TyrR"/>
</dbReference>
<dbReference type="InterPro" id="IPR025662">
    <property type="entry name" value="Sigma_54_int_dom_ATP-bd_1"/>
</dbReference>
<evidence type="ECO:0000256" key="2">
    <source>
        <dbReference type="ARBA" id="ARBA00022797"/>
    </source>
</evidence>
<dbReference type="Gene3D" id="1.10.8.60">
    <property type="match status" value="1"/>
</dbReference>
<keyword evidence="12" id="KW-1185">Reference proteome</keyword>
<dbReference type="SUPFAM" id="SSF52540">
    <property type="entry name" value="P-loop containing nucleoside triphosphate hydrolases"/>
    <property type="match status" value="1"/>
</dbReference>
<evidence type="ECO:0000313" key="12">
    <source>
        <dbReference type="Proteomes" id="UP000046155"/>
    </source>
</evidence>
<dbReference type="Pfam" id="PF18024">
    <property type="entry name" value="HTH_50"/>
    <property type="match status" value="1"/>
</dbReference>
<dbReference type="InterPro" id="IPR009057">
    <property type="entry name" value="Homeodomain-like_sf"/>
</dbReference>
<dbReference type="RefSeq" id="WP_052835749.1">
    <property type="nucleotide sequence ID" value="NZ_CDRZ01000298.1"/>
</dbReference>
<organism evidence="11 12">
    <name type="scientific">Syntrophaceticus schinkii</name>
    <dbReference type="NCBI Taxonomy" id="499207"/>
    <lineage>
        <taxon>Bacteria</taxon>
        <taxon>Bacillati</taxon>
        <taxon>Bacillota</taxon>
        <taxon>Clostridia</taxon>
        <taxon>Thermoanaerobacterales</taxon>
        <taxon>Thermoanaerobacterales Family III. Incertae Sedis</taxon>
        <taxon>Syntrophaceticus</taxon>
    </lineage>
</organism>
<evidence type="ECO:0000256" key="8">
    <source>
        <dbReference type="SAM" id="Coils"/>
    </source>
</evidence>
<evidence type="ECO:0000256" key="9">
    <source>
        <dbReference type="SAM" id="MobiDB-lite"/>
    </source>
</evidence>
<keyword evidence="1" id="KW-0547">Nucleotide-binding</keyword>
<gene>
    <name evidence="11" type="ORF">SSCH_960006</name>
</gene>
<dbReference type="GO" id="GO:0003677">
    <property type="term" value="F:DNA binding"/>
    <property type="evidence" value="ECO:0007669"/>
    <property type="project" value="UniProtKB-KW"/>
</dbReference>
<dbReference type="InterPro" id="IPR027417">
    <property type="entry name" value="P-loop_NTPase"/>
</dbReference>
<evidence type="ECO:0000256" key="5">
    <source>
        <dbReference type="ARBA" id="ARBA00023125"/>
    </source>
</evidence>
<dbReference type="Pfam" id="PF00158">
    <property type="entry name" value="Sigma54_activat"/>
    <property type="match status" value="1"/>
</dbReference>
<dbReference type="InterPro" id="IPR002078">
    <property type="entry name" value="Sigma_54_int"/>
</dbReference>
<dbReference type="OrthoDB" id="9803970at2"/>
<name>A0A0B7MRA0_9FIRM</name>
<dbReference type="Proteomes" id="UP000046155">
    <property type="component" value="Unassembled WGS sequence"/>
</dbReference>
<sequence>MTTANPIYDEDEKTIVGVICNTRDISGLINLRNELEATKTLLQKYSNELKQLRRQHLQQYEDFIYKSKAIEDMLQLASKAAQFDSSVLIQGESGVGKELLAKFIHQQSPRAKGPYIRVNCAAIPAELFESELFGYEQGSFTGASQNGKPGMFELANGGTILLDEIGELPLTVQSKLLRVLQEKEVFRLGAQKATKLNVRVLAATNKNLALEVKKGNFREDLFFRLNVVPITIPPLRERSEDIPELIRYFLEKLNKRYKKNLFISLEAMEIMADYSWPGNVRELENLIEYLFIINTGDEIGMEDLPAKLVADHVLSEHNLPEAEQTGKLNYLLERFEKDILLSALKIHPSIRKAAAALGINPSTLSRKLKKHNIDQQGKSLKSEGSAGKNKLEVS</sequence>
<dbReference type="InterPro" id="IPR025943">
    <property type="entry name" value="Sigma_54_int_dom_ATP-bd_2"/>
</dbReference>
<dbReference type="GO" id="GO:0006355">
    <property type="term" value="P:regulation of DNA-templated transcription"/>
    <property type="evidence" value="ECO:0007669"/>
    <property type="project" value="InterPro"/>
</dbReference>
<feature type="domain" description="Sigma-54 factor interaction" evidence="10">
    <location>
        <begin position="63"/>
        <end position="292"/>
    </location>
</feature>
<dbReference type="PANTHER" id="PTHR32071:SF121">
    <property type="entry name" value="SIGMA L-DEPENDENT TRANSCRIPTIONAL REGULATOR YQIR-RELATED"/>
    <property type="match status" value="1"/>
</dbReference>
<dbReference type="SUPFAM" id="SSF46689">
    <property type="entry name" value="Homeodomain-like"/>
    <property type="match status" value="1"/>
</dbReference>
<evidence type="ECO:0000256" key="6">
    <source>
        <dbReference type="ARBA" id="ARBA00023163"/>
    </source>
</evidence>
<keyword evidence="2" id="KW-0058">Aromatic hydrocarbons catabolism</keyword>
<feature type="coiled-coil region" evidence="8">
    <location>
        <begin position="28"/>
        <end position="62"/>
    </location>
</feature>
<dbReference type="Gene3D" id="1.10.10.60">
    <property type="entry name" value="Homeodomain-like"/>
    <property type="match status" value="1"/>
</dbReference>
<dbReference type="SMART" id="SM00382">
    <property type="entry name" value="AAA"/>
    <property type="match status" value="1"/>
</dbReference>
<keyword evidence="5" id="KW-0238">DNA-binding</keyword>
<dbReference type="PROSITE" id="PS00675">
    <property type="entry name" value="SIGMA54_INTERACT_1"/>
    <property type="match status" value="1"/>
</dbReference>
<keyword evidence="3" id="KW-0067">ATP-binding</keyword>
<dbReference type="GO" id="GO:0005524">
    <property type="term" value="F:ATP binding"/>
    <property type="evidence" value="ECO:0007669"/>
    <property type="project" value="UniProtKB-KW"/>
</dbReference>
<feature type="region of interest" description="Disordered" evidence="9">
    <location>
        <begin position="370"/>
        <end position="394"/>
    </location>
</feature>
<evidence type="ECO:0000256" key="3">
    <source>
        <dbReference type="ARBA" id="ARBA00022840"/>
    </source>
</evidence>
<evidence type="ECO:0000256" key="7">
    <source>
        <dbReference type="ARBA" id="ARBA00029500"/>
    </source>
</evidence>
<dbReference type="InterPro" id="IPR058031">
    <property type="entry name" value="AAA_lid_NorR"/>
</dbReference>
<dbReference type="EMBL" id="CDRZ01000298">
    <property type="protein sequence ID" value="CEO90546.1"/>
    <property type="molecule type" value="Genomic_DNA"/>
</dbReference>
<dbReference type="PROSITE" id="PS50045">
    <property type="entry name" value="SIGMA54_INTERACT_4"/>
    <property type="match status" value="1"/>
</dbReference>
<keyword evidence="8" id="KW-0175">Coiled coil</keyword>
<dbReference type="CDD" id="cd00009">
    <property type="entry name" value="AAA"/>
    <property type="match status" value="1"/>
</dbReference>
<reference evidence="12" key="1">
    <citation type="submission" date="2015-01" db="EMBL/GenBank/DDBJ databases">
        <authorList>
            <person name="Manzoor Shahid"/>
            <person name="Zubair Saima"/>
        </authorList>
    </citation>
    <scope>NUCLEOTIDE SEQUENCE [LARGE SCALE GENOMIC DNA]</scope>
    <source>
        <strain evidence="12">Sp3</strain>
    </source>
</reference>
<dbReference type="AlphaFoldDB" id="A0A0B7MRA0"/>
<evidence type="ECO:0000259" key="10">
    <source>
        <dbReference type="PROSITE" id="PS50045"/>
    </source>
</evidence>
<accession>A0A0B7MRA0</accession>
<dbReference type="PROSITE" id="PS00688">
    <property type="entry name" value="SIGMA54_INTERACT_3"/>
    <property type="match status" value="1"/>
</dbReference>
<keyword evidence="6" id="KW-0804">Transcription</keyword>
<dbReference type="PROSITE" id="PS00676">
    <property type="entry name" value="SIGMA54_INTERACT_2"/>
    <property type="match status" value="1"/>
</dbReference>
<dbReference type="Pfam" id="PF25601">
    <property type="entry name" value="AAA_lid_14"/>
    <property type="match status" value="1"/>
</dbReference>